<accession>A0A840KI54</accession>
<comment type="caution">
    <text evidence="1">The sequence shown here is derived from an EMBL/GenBank/DDBJ whole genome shotgun (WGS) entry which is preliminary data.</text>
</comment>
<dbReference type="AlphaFoldDB" id="A0A840KI54"/>
<dbReference type="Proteomes" id="UP000592180">
    <property type="component" value="Unassembled WGS sequence"/>
</dbReference>
<reference evidence="1 2" key="1">
    <citation type="submission" date="2020-08" db="EMBL/GenBank/DDBJ databases">
        <title>Functional genomics of gut bacteria from endangered species of beetles.</title>
        <authorList>
            <person name="Carlos-Shanley C."/>
        </authorList>
    </citation>
    <scope>NUCLEOTIDE SEQUENCE [LARGE SCALE GENOMIC DNA]</scope>
    <source>
        <strain evidence="1 2">S00151</strain>
    </source>
</reference>
<sequence>MRKNISQADIIIAEANFRTKDKLKEIQTKLTEKCFLILTDIKQLLDINENHHTLILPKNISYTDFVESLSNLIDQGRFADI</sequence>
<gene>
    <name evidence="1" type="ORF">HNP38_002668</name>
</gene>
<evidence type="ECO:0000313" key="1">
    <source>
        <dbReference type="EMBL" id="MBB4807364.1"/>
    </source>
</evidence>
<keyword evidence="2" id="KW-1185">Reference proteome</keyword>
<proteinExistence type="predicted"/>
<name>A0A840KI54_9FLAO</name>
<dbReference type="RefSeq" id="WP_184190208.1">
    <property type="nucleotide sequence ID" value="NZ_JACHLE010000003.1"/>
</dbReference>
<organism evidence="1 2">
    <name type="scientific">Chryseobacterium defluvii</name>
    <dbReference type="NCBI Taxonomy" id="160396"/>
    <lineage>
        <taxon>Bacteria</taxon>
        <taxon>Pseudomonadati</taxon>
        <taxon>Bacteroidota</taxon>
        <taxon>Flavobacteriia</taxon>
        <taxon>Flavobacteriales</taxon>
        <taxon>Weeksellaceae</taxon>
        <taxon>Chryseobacterium group</taxon>
        <taxon>Chryseobacterium</taxon>
    </lineage>
</organism>
<evidence type="ECO:0000313" key="2">
    <source>
        <dbReference type="Proteomes" id="UP000592180"/>
    </source>
</evidence>
<dbReference type="EMBL" id="JACHLE010000003">
    <property type="protein sequence ID" value="MBB4807364.1"/>
    <property type="molecule type" value="Genomic_DNA"/>
</dbReference>
<protein>
    <submittedName>
        <fullName evidence="1">Putative nucleic-acid-binding Zn-ribbon protein</fullName>
    </submittedName>
</protein>